<dbReference type="Pfam" id="PF09992">
    <property type="entry name" value="NAGPA"/>
    <property type="match status" value="1"/>
</dbReference>
<proteinExistence type="predicted"/>
<dbReference type="Proteomes" id="UP000014155">
    <property type="component" value="Unassembled WGS sequence"/>
</dbReference>
<evidence type="ECO:0000259" key="2">
    <source>
        <dbReference type="Pfam" id="PF09992"/>
    </source>
</evidence>
<dbReference type="PROSITE" id="PS51257">
    <property type="entry name" value="PROKAR_LIPOPROTEIN"/>
    <property type="match status" value="1"/>
</dbReference>
<dbReference type="InterPro" id="IPR018711">
    <property type="entry name" value="NAGPA"/>
</dbReference>
<keyword evidence="1" id="KW-0812">Transmembrane</keyword>
<gene>
    <name evidence="3" type="ORF">CTER_4023</name>
</gene>
<feature type="domain" description="Phosphodiester glycosidase" evidence="2">
    <location>
        <begin position="210"/>
        <end position="384"/>
    </location>
</feature>
<dbReference type="PANTHER" id="PTHR40446">
    <property type="entry name" value="N-ACETYLGLUCOSAMINE-1-PHOSPHODIESTER ALPHA-N-ACETYLGLUCOSAMINIDASE"/>
    <property type="match status" value="1"/>
</dbReference>
<evidence type="ECO:0000256" key="1">
    <source>
        <dbReference type="SAM" id="Phobius"/>
    </source>
</evidence>
<keyword evidence="4" id="KW-1185">Reference proteome</keyword>
<sequence>MIKNNLKMIIFTITLLALSCIIFYVGHFLFFKKDMPEAAENTGSQETSQTGKVPADDTGPFPIEYKHISAEINGYKQEIFTLEFDPMDERVEFKPVLSFDNVFGFEKLSEIAARTGAYAAVNGGFFYEYGDPVGMAAIDGKLYMAATGYDPVFIMDEKGPRFEKIISEIYFTYKDKRIDINSLNRTGKNGNIILYTNEYGSSNRAEAKNTSIRIENNVVTAVYKNVTQVPIKKDSRLISFYGKKASLPDELGIKEGDTVNIEVRPQFGSSYQAYSCGSMLVSCGKAVAPDRDRWVGTLLNRDPRTAIGIKADGKMVLIVVDGRQPGYSTGMTGNELAEYLISLGVKEAAMLDGGATSQILVEGSLKNRPSDRGLERPVAGAFIVKLKDS</sequence>
<dbReference type="PATRIC" id="fig|1195236.3.peg.4235"/>
<name>S0FM50_RUMCE</name>
<dbReference type="eggNOG" id="COG4632">
    <property type="taxonomic scope" value="Bacteria"/>
</dbReference>
<keyword evidence="1" id="KW-1133">Transmembrane helix</keyword>
<evidence type="ECO:0000313" key="3">
    <source>
        <dbReference type="EMBL" id="EMS70239.1"/>
    </source>
</evidence>
<reference evidence="3 4" key="1">
    <citation type="journal article" date="2013" name="Genome Announc.">
        <title>Draft Genome Sequence of the Cellulolytic, Mesophilic, Anaerobic Bacterium Clostridium termitidis Strain CT1112 (DSM 5398).</title>
        <authorList>
            <person name="Lal S."/>
            <person name="Ramachandran U."/>
            <person name="Zhang X."/>
            <person name="Munir R."/>
            <person name="Sparling R."/>
            <person name="Levin D.B."/>
        </authorList>
    </citation>
    <scope>NUCLEOTIDE SEQUENCE [LARGE SCALE GENOMIC DNA]</scope>
    <source>
        <strain evidence="3 4">CT1112</strain>
    </source>
</reference>
<keyword evidence="1" id="KW-0472">Membrane</keyword>
<dbReference type="STRING" id="1195236.CTER_4023"/>
<feature type="transmembrane region" description="Helical" evidence="1">
    <location>
        <begin position="9"/>
        <end position="31"/>
    </location>
</feature>
<organism evidence="3 4">
    <name type="scientific">Ruminiclostridium cellobioparum subsp. termitidis CT1112</name>
    <dbReference type="NCBI Taxonomy" id="1195236"/>
    <lineage>
        <taxon>Bacteria</taxon>
        <taxon>Bacillati</taxon>
        <taxon>Bacillota</taxon>
        <taxon>Clostridia</taxon>
        <taxon>Eubacteriales</taxon>
        <taxon>Oscillospiraceae</taxon>
        <taxon>Ruminiclostridium</taxon>
    </lineage>
</organism>
<comment type="caution">
    <text evidence="3">The sequence shown here is derived from an EMBL/GenBank/DDBJ whole genome shotgun (WGS) entry which is preliminary data.</text>
</comment>
<evidence type="ECO:0000313" key="4">
    <source>
        <dbReference type="Proteomes" id="UP000014155"/>
    </source>
</evidence>
<dbReference type="AlphaFoldDB" id="S0FM50"/>
<dbReference type="RefSeq" id="WP_004628824.1">
    <property type="nucleotide sequence ID" value="NZ_AORV01000058.1"/>
</dbReference>
<dbReference type="PANTHER" id="PTHR40446:SF2">
    <property type="entry name" value="N-ACETYLGLUCOSAMINE-1-PHOSPHODIESTER ALPHA-N-ACETYLGLUCOSAMINIDASE"/>
    <property type="match status" value="1"/>
</dbReference>
<protein>
    <submittedName>
        <fullName evidence="3">Putative periplasmic protein (DUF2233)</fullName>
    </submittedName>
</protein>
<accession>S0FM50</accession>
<dbReference type="EMBL" id="AORV01000058">
    <property type="protein sequence ID" value="EMS70239.1"/>
    <property type="molecule type" value="Genomic_DNA"/>
</dbReference>